<name>A0A2U3EIQ4_PURLI</name>
<evidence type="ECO:0000313" key="4">
    <source>
        <dbReference type="Proteomes" id="UP000245956"/>
    </source>
</evidence>
<organism evidence="3 4">
    <name type="scientific">Purpureocillium lilacinum</name>
    <name type="common">Paecilomyces lilacinus</name>
    <dbReference type="NCBI Taxonomy" id="33203"/>
    <lineage>
        <taxon>Eukaryota</taxon>
        <taxon>Fungi</taxon>
        <taxon>Dikarya</taxon>
        <taxon>Ascomycota</taxon>
        <taxon>Pezizomycotina</taxon>
        <taxon>Sordariomycetes</taxon>
        <taxon>Hypocreomycetidae</taxon>
        <taxon>Hypocreales</taxon>
        <taxon>Ophiocordycipitaceae</taxon>
        <taxon>Purpureocillium</taxon>
    </lineage>
</organism>
<feature type="region of interest" description="Disordered" evidence="1">
    <location>
        <begin position="36"/>
        <end position="103"/>
    </location>
</feature>
<dbReference type="Proteomes" id="UP001287286">
    <property type="component" value="Unassembled WGS sequence"/>
</dbReference>
<dbReference type="EMBL" id="JAWRVI010000012">
    <property type="protein sequence ID" value="KAK4091423.1"/>
    <property type="molecule type" value="Genomic_DNA"/>
</dbReference>
<sequence length="103" mass="11685">MRNHTLACRIIQRELLGKRKRKRRRPTYLHTALSLSQAPVRHTCTNLDNSDKLRPPSMTPPEDEAAAGHASYLGFKRTSKGQSRGRHGTEPTPPPESREFQSL</sequence>
<gene>
    <name evidence="3" type="ORF">PCL_07676</name>
    <name evidence="2" type="ORF">Purlil1_4437</name>
</gene>
<accession>A0A2U3EIQ4</accession>
<evidence type="ECO:0000256" key="1">
    <source>
        <dbReference type="SAM" id="MobiDB-lite"/>
    </source>
</evidence>
<evidence type="ECO:0000313" key="3">
    <source>
        <dbReference type="EMBL" id="PWI74362.1"/>
    </source>
</evidence>
<reference evidence="2 5" key="4">
    <citation type="journal article" date="2024" name="Microbiol. Resour. Announc.">
        <title>Genome annotations for the ascomycete fungi Trichoderma harzianum, Trichoderma aggressivum, and Purpureocillium lilacinum.</title>
        <authorList>
            <person name="Beijen E.P.W."/>
            <person name="Ohm R.A."/>
        </authorList>
    </citation>
    <scope>NUCLEOTIDE SEQUENCE [LARGE SCALE GENOMIC DNA]</scope>
    <source>
        <strain evidence="2 5">CBS 150709</strain>
    </source>
</reference>
<dbReference type="AlphaFoldDB" id="A0A2U3EIQ4"/>
<evidence type="ECO:0000313" key="5">
    <source>
        <dbReference type="Proteomes" id="UP001287286"/>
    </source>
</evidence>
<feature type="compositionally biased region" description="Polar residues" evidence="1">
    <location>
        <begin position="36"/>
        <end position="48"/>
    </location>
</feature>
<keyword evidence="5" id="KW-1185">Reference proteome</keyword>
<proteinExistence type="predicted"/>
<reference evidence="3 4" key="2">
    <citation type="journal article" date="2016" name="Front. Microbiol.">
        <title>Genome and transcriptome sequences reveal the specific parasitism of the nematophagous Purpureocillium lilacinum 36-1.</title>
        <authorList>
            <person name="Xie J."/>
            <person name="Li S."/>
            <person name="Mo C."/>
            <person name="Xiao X."/>
            <person name="Peng D."/>
            <person name="Wang G."/>
            <person name="Xiao Y."/>
        </authorList>
    </citation>
    <scope>NUCLEOTIDE SEQUENCE [LARGE SCALE GENOMIC DNA]</scope>
    <source>
        <strain evidence="3 4">36-1</strain>
    </source>
</reference>
<dbReference type="Proteomes" id="UP000245956">
    <property type="component" value="Unassembled WGS sequence"/>
</dbReference>
<reference evidence="2" key="3">
    <citation type="submission" date="2023-11" db="EMBL/GenBank/DDBJ databases">
        <authorList>
            <person name="Beijen E."/>
            <person name="Ohm R.A."/>
        </authorList>
    </citation>
    <scope>NUCLEOTIDE SEQUENCE</scope>
    <source>
        <strain evidence="2">CBS 150709</strain>
    </source>
</reference>
<dbReference type="EMBL" id="LCWV01000003">
    <property type="protein sequence ID" value="PWI74362.1"/>
    <property type="molecule type" value="Genomic_DNA"/>
</dbReference>
<protein>
    <submittedName>
        <fullName evidence="3">Uncharacterized protein</fullName>
    </submittedName>
</protein>
<feature type="compositionally biased region" description="Basic residues" evidence="1">
    <location>
        <begin position="77"/>
        <end position="86"/>
    </location>
</feature>
<reference evidence="3" key="1">
    <citation type="submission" date="2015-05" db="EMBL/GenBank/DDBJ databases">
        <authorList>
            <person name="Wang D.B."/>
            <person name="Wang M."/>
        </authorList>
    </citation>
    <scope>NUCLEOTIDE SEQUENCE</scope>
    <source>
        <strain evidence="3">36-1</strain>
    </source>
</reference>
<comment type="caution">
    <text evidence="3">The sequence shown here is derived from an EMBL/GenBank/DDBJ whole genome shotgun (WGS) entry which is preliminary data.</text>
</comment>
<evidence type="ECO:0000313" key="2">
    <source>
        <dbReference type="EMBL" id="KAK4091423.1"/>
    </source>
</evidence>